<keyword evidence="4" id="KW-1185">Reference proteome</keyword>
<dbReference type="PANTHER" id="PTHR37984:SF9">
    <property type="entry name" value="INTEGRASE CATALYTIC DOMAIN-CONTAINING PROTEIN"/>
    <property type="match status" value="1"/>
</dbReference>
<name>A0AAQ4FRM8_AMBAM</name>
<dbReference type="AlphaFoldDB" id="A0AAQ4FRM8"/>
<dbReference type="PANTHER" id="PTHR37984">
    <property type="entry name" value="PROTEIN CBG26694"/>
    <property type="match status" value="1"/>
</dbReference>
<dbReference type="EMBL" id="JARKHS020000393">
    <property type="protein sequence ID" value="KAK8788882.1"/>
    <property type="molecule type" value="Genomic_DNA"/>
</dbReference>
<sequence length="504" mass="56203">MSEGTKVSSQPFLVQPPASFNFDKTSEWPGWIQEFDDYRFASGLNERTEEAQVRTLLYTMGRQARNIFKTFNLSEEDSKKYDVVKTQFDTHFVATRNLVYESACFHRRHQEPGESVDQYVTELHTLADRCDYGEMKERMILDRFVVGLRDAKLSEALQMDAALTLKSALTKARLKEAVQQQQQDLRSVVDREEHESLTRAEVDIVHRRTSNQGRPDHQTCAACGRGPHSRSSSPARGALCYVCQRRGHFAAVCSWTHRTTEPEAWPSEVGIRSPRGEQPNMNCVTFSVGDLAVSSAKARFVQIAINGAVVSAKVDTGAEVNVVPGSFPALPKVLQPTDVILMGPGGDRLNLKGKFTADILWKRAAVRQDVFVVDSVSNVILGLPAIQALGIVKFVDEASVHQVVQTRFGSLFRGLGTMKGEYSIRLKPDAVPYAIHTARRIPIPLRDGVKQELEEMEKNGVIRKVQGPTEWCAGIVPVLKPSGKVRICVDLTQLNKSVQRERLG</sequence>
<proteinExistence type="predicted"/>
<dbReference type="Gene3D" id="4.10.60.10">
    <property type="entry name" value="Zinc finger, CCHC-type"/>
    <property type="match status" value="1"/>
</dbReference>
<protein>
    <recommendedName>
        <fullName evidence="2">Retrotransposon gag domain-containing protein</fullName>
    </recommendedName>
</protein>
<dbReference type="Gene3D" id="3.10.10.10">
    <property type="entry name" value="HIV Type 1 Reverse Transcriptase, subunit A, domain 1"/>
    <property type="match status" value="1"/>
</dbReference>
<dbReference type="InterPro" id="IPR021109">
    <property type="entry name" value="Peptidase_aspartic_dom_sf"/>
</dbReference>
<dbReference type="Pfam" id="PF03732">
    <property type="entry name" value="Retrotrans_gag"/>
    <property type="match status" value="1"/>
</dbReference>
<accession>A0AAQ4FRM8</accession>
<dbReference type="InterPro" id="IPR005162">
    <property type="entry name" value="Retrotrans_gag_dom"/>
</dbReference>
<dbReference type="SUPFAM" id="SSF56672">
    <property type="entry name" value="DNA/RNA polymerases"/>
    <property type="match status" value="1"/>
</dbReference>
<evidence type="ECO:0000256" key="1">
    <source>
        <dbReference type="SAM" id="MobiDB-lite"/>
    </source>
</evidence>
<gene>
    <name evidence="3" type="ORF">V5799_021342</name>
</gene>
<dbReference type="InterPro" id="IPR043502">
    <property type="entry name" value="DNA/RNA_pol_sf"/>
</dbReference>
<feature type="domain" description="Retrotransposon gag" evidence="2">
    <location>
        <begin position="63"/>
        <end position="150"/>
    </location>
</feature>
<evidence type="ECO:0000259" key="2">
    <source>
        <dbReference type="Pfam" id="PF03732"/>
    </source>
</evidence>
<feature type="region of interest" description="Disordered" evidence="1">
    <location>
        <begin position="209"/>
        <end position="234"/>
    </location>
</feature>
<dbReference type="SUPFAM" id="SSF50630">
    <property type="entry name" value="Acid proteases"/>
    <property type="match status" value="1"/>
</dbReference>
<evidence type="ECO:0000313" key="4">
    <source>
        <dbReference type="Proteomes" id="UP001321473"/>
    </source>
</evidence>
<dbReference type="Proteomes" id="UP001321473">
    <property type="component" value="Unassembled WGS sequence"/>
</dbReference>
<comment type="caution">
    <text evidence="3">The sequence shown here is derived from an EMBL/GenBank/DDBJ whole genome shotgun (WGS) entry which is preliminary data.</text>
</comment>
<dbReference type="GO" id="GO:0071897">
    <property type="term" value="P:DNA biosynthetic process"/>
    <property type="evidence" value="ECO:0007669"/>
    <property type="project" value="UniProtKB-ARBA"/>
</dbReference>
<dbReference type="InterPro" id="IPR050951">
    <property type="entry name" value="Retrovirus_Pol_polyprotein"/>
</dbReference>
<evidence type="ECO:0000313" key="3">
    <source>
        <dbReference type="EMBL" id="KAK8788882.1"/>
    </source>
</evidence>
<reference evidence="3 4" key="1">
    <citation type="journal article" date="2023" name="Arcadia Sci">
        <title>De novo assembly of a long-read Amblyomma americanum tick genome.</title>
        <authorList>
            <person name="Chou S."/>
            <person name="Poskanzer K.E."/>
            <person name="Rollins M."/>
            <person name="Thuy-Boun P.S."/>
        </authorList>
    </citation>
    <scope>NUCLEOTIDE SEQUENCE [LARGE SCALE GENOMIC DNA]</scope>
    <source>
        <strain evidence="3">F_SG_1</strain>
        <tissue evidence="3">Salivary glands</tissue>
    </source>
</reference>
<organism evidence="3 4">
    <name type="scientific">Amblyomma americanum</name>
    <name type="common">Lone star tick</name>
    <dbReference type="NCBI Taxonomy" id="6943"/>
    <lineage>
        <taxon>Eukaryota</taxon>
        <taxon>Metazoa</taxon>
        <taxon>Ecdysozoa</taxon>
        <taxon>Arthropoda</taxon>
        <taxon>Chelicerata</taxon>
        <taxon>Arachnida</taxon>
        <taxon>Acari</taxon>
        <taxon>Parasitiformes</taxon>
        <taxon>Ixodida</taxon>
        <taxon>Ixodoidea</taxon>
        <taxon>Ixodidae</taxon>
        <taxon>Amblyomminae</taxon>
        <taxon>Amblyomma</taxon>
    </lineage>
</organism>